<dbReference type="Proteomes" id="UP000622890">
    <property type="component" value="Unassembled WGS sequence"/>
</dbReference>
<keyword evidence="1" id="KW-1133">Transmembrane helix</keyword>
<dbReference type="EMBL" id="JAEPBG010000039">
    <property type="protein sequence ID" value="MBK4739121.1"/>
    <property type="molecule type" value="Genomic_DNA"/>
</dbReference>
<dbReference type="RefSeq" id="WP_200598490.1">
    <property type="nucleotide sequence ID" value="NZ_JAEPBG010000039.1"/>
</dbReference>
<accession>A0A934W511</accession>
<name>A0A934W511_9BURK</name>
<feature type="domain" description="Ice-binding protein C-terminal" evidence="2">
    <location>
        <begin position="167"/>
        <end position="189"/>
    </location>
</feature>
<evidence type="ECO:0000256" key="1">
    <source>
        <dbReference type="SAM" id="Phobius"/>
    </source>
</evidence>
<evidence type="ECO:0000259" key="2">
    <source>
        <dbReference type="Pfam" id="PF07589"/>
    </source>
</evidence>
<dbReference type="NCBIfam" id="TIGR02595">
    <property type="entry name" value="PEP_CTERM"/>
    <property type="match status" value="1"/>
</dbReference>
<protein>
    <submittedName>
        <fullName evidence="3">PEP-CTERM sorting domain-containing protein</fullName>
    </submittedName>
</protein>
<sequence>MDPNIGAALGSTVYTGNYSYRIEDTTSGGYASAISQKVQGYTDNKITFAWKAVLENGGHDADESAVFRIVLRDDTTGQNVINRTYDAGATGGGVDTRFAVDGNFFYTAAWQVEELLIDAALAGHDFTLSLLAADCEPTGHTGYAYLDGFGAVLPPPGGAGDPPPAGQVPLPGTLALLSLGFAGFGAARKRRQARQVQ</sequence>
<gene>
    <name evidence="3" type="ORF">JJB74_31360</name>
</gene>
<dbReference type="Pfam" id="PF07589">
    <property type="entry name" value="PEP-CTERM"/>
    <property type="match status" value="1"/>
</dbReference>
<dbReference type="AlphaFoldDB" id="A0A934W511"/>
<keyword evidence="4" id="KW-1185">Reference proteome</keyword>
<evidence type="ECO:0000313" key="3">
    <source>
        <dbReference type="EMBL" id="MBK4739121.1"/>
    </source>
</evidence>
<keyword evidence="1" id="KW-0812">Transmembrane</keyword>
<proteinExistence type="predicted"/>
<feature type="transmembrane region" description="Helical" evidence="1">
    <location>
        <begin position="168"/>
        <end position="187"/>
    </location>
</feature>
<dbReference type="InterPro" id="IPR013424">
    <property type="entry name" value="Ice-binding_C"/>
</dbReference>
<evidence type="ECO:0000313" key="4">
    <source>
        <dbReference type="Proteomes" id="UP000622890"/>
    </source>
</evidence>
<comment type="caution">
    <text evidence="3">The sequence shown here is derived from an EMBL/GenBank/DDBJ whole genome shotgun (WGS) entry which is preliminary data.</text>
</comment>
<reference evidence="3" key="1">
    <citation type="submission" date="2021-01" db="EMBL/GenBank/DDBJ databases">
        <title>Genome sequence of strain Noviherbaspirillum sp. DKR-6.</title>
        <authorList>
            <person name="Chaudhary D.K."/>
        </authorList>
    </citation>
    <scope>NUCLEOTIDE SEQUENCE</scope>
    <source>
        <strain evidence="3">DKR-6</strain>
    </source>
</reference>
<keyword evidence="1" id="KW-0472">Membrane</keyword>
<organism evidence="3 4">
    <name type="scientific">Noviherbaspirillum pedocola</name>
    <dbReference type="NCBI Taxonomy" id="2801341"/>
    <lineage>
        <taxon>Bacteria</taxon>
        <taxon>Pseudomonadati</taxon>
        <taxon>Pseudomonadota</taxon>
        <taxon>Betaproteobacteria</taxon>
        <taxon>Burkholderiales</taxon>
        <taxon>Oxalobacteraceae</taxon>
        <taxon>Noviherbaspirillum</taxon>
    </lineage>
</organism>